<organism evidence="2 3">
    <name type="scientific">Fusarium vanettenii (strain ATCC MYA-4622 / CBS 123669 / FGSC 9596 / NRRL 45880 / 77-13-4)</name>
    <name type="common">Fusarium solani subsp. pisi</name>
    <dbReference type="NCBI Taxonomy" id="660122"/>
    <lineage>
        <taxon>Eukaryota</taxon>
        <taxon>Fungi</taxon>
        <taxon>Dikarya</taxon>
        <taxon>Ascomycota</taxon>
        <taxon>Pezizomycotina</taxon>
        <taxon>Sordariomycetes</taxon>
        <taxon>Hypocreomycetidae</taxon>
        <taxon>Hypocreales</taxon>
        <taxon>Nectriaceae</taxon>
        <taxon>Fusarium</taxon>
        <taxon>Fusarium solani species complex</taxon>
        <taxon>Fusarium vanettenii</taxon>
    </lineage>
</organism>
<evidence type="ECO:0000313" key="3">
    <source>
        <dbReference type="Proteomes" id="UP000005206"/>
    </source>
</evidence>
<dbReference type="EMBL" id="GG698901">
    <property type="protein sequence ID" value="EEU44026.1"/>
    <property type="molecule type" value="Genomic_DNA"/>
</dbReference>
<dbReference type="AlphaFoldDB" id="C7YVM9"/>
<dbReference type="Proteomes" id="UP000005206">
    <property type="component" value="Chromosome 1"/>
</dbReference>
<feature type="region of interest" description="Disordered" evidence="1">
    <location>
        <begin position="244"/>
        <end position="320"/>
    </location>
</feature>
<dbReference type="KEGG" id="nhe:NECHADRAFT_74014"/>
<keyword evidence="3" id="KW-1185">Reference proteome</keyword>
<feature type="region of interest" description="Disordered" evidence="1">
    <location>
        <begin position="335"/>
        <end position="386"/>
    </location>
</feature>
<dbReference type="RefSeq" id="XP_003049739.1">
    <property type="nucleotide sequence ID" value="XM_003049693.1"/>
</dbReference>
<dbReference type="GeneID" id="9677471"/>
<sequence>MAELVPAGVLGTITYHIITLAIETGQANDEVRRSLELVRTCDRDLQHLISLRDEHLDILERKPIEFERINLIIEDAHKGLLEVGRIVEKCRPEANRGKLPFGKRGRWVLFDSKQFNSQVPVINGHHQAVLTEITFLRQIALHIPTPVQDQVVHAGANLAQRKRVAIDNVNLLGSLMGRKLATRHSMSAPQASPVDSAVDPHNSQSTPPSLPPKPPSYQSPNFVATSFAKHISLADIQASRGSASTMYDPFPPTSYTQPPGFSAVPPQFVQEQLSTGATPAQYRSPSPFSFSGPQSQYQGSPAYPSNIPSQPTPAPSYRSTQTQWSNGQAYLRGNTAELTEGGVRPGDTRQARDLRDLDWESQPASEANTTREMPRSDLGRRNISAQATSTASFQNWGDWNRY</sequence>
<feature type="compositionally biased region" description="Polar residues" evidence="1">
    <location>
        <begin position="362"/>
        <end position="371"/>
    </location>
</feature>
<protein>
    <submittedName>
        <fullName evidence="2">Uncharacterized protein</fullName>
    </submittedName>
</protein>
<proteinExistence type="predicted"/>
<feature type="compositionally biased region" description="Basic and acidic residues" evidence="1">
    <location>
        <begin position="346"/>
        <end position="358"/>
    </location>
</feature>
<feature type="region of interest" description="Disordered" evidence="1">
    <location>
        <begin position="182"/>
        <end position="221"/>
    </location>
</feature>
<evidence type="ECO:0000256" key="1">
    <source>
        <dbReference type="SAM" id="MobiDB-lite"/>
    </source>
</evidence>
<feature type="compositionally biased region" description="Low complexity" evidence="1">
    <location>
        <begin position="284"/>
        <end position="301"/>
    </location>
</feature>
<name>C7YVM9_FUSV7</name>
<gene>
    <name evidence="2" type="ORF">NECHADRAFT_74014</name>
</gene>
<feature type="compositionally biased region" description="Pro residues" evidence="1">
    <location>
        <begin position="208"/>
        <end position="217"/>
    </location>
</feature>
<dbReference type="OrthoDB" id="5421765at2759"/>
<reference evidence="2 3" key="1">
    <citation type="journal article" date="2009" name="PLoS Genet.">
        <title>The genome of Nectria haematococca: contribution of supernumerary chromosomes to gene expansion.</title>
        <authorList>
            <person name="Coleman J.J."/>
            <person name="Rounsley S.D."/>
            <person name="Rodriguez-Carres M."/>
            <person name="Kuo A."/>
            <person name="Wasmann C.C."/>
            <person name="Grimwood J."/>
            <person name="Schmutz J."/>
            <person name="Taga M."/>
            <person name="White G.J."/>
            <person name="Zhou S."/>
            <person name="Schwartz D.C."/>
            <person name="Freitag M."/>
            <person name="Ma L.J."/>
            <person name="Danchin E.G."/>
            <person name="Henrissat B."/>
            <person name="Coutinho P.M."/>
            <person name="Nelson D.R."/>
            <person name="Straney D."/>
            <person name="Napoli C.A."/>
            <person name="Barker B.M."/>
            <person name="Gribskov M."/>
            <person name="Rep M."/>
            <person name="Kroken S."/>
            <person name="Molnar I."/>
            <person name="Rensing C."/>
            <person name="Kennell J.C."/>
            <person name="Zamora J."/>
            <person name="Farman M.L."/>
            <person name="Selker E.U."/>
            <person name="Salamov A."/>
            <person name="Shapiro H."/>
            <person name="Pangilinan J."/>
            <person name="Lindquist E."/>
            <person name="Lamers C."/>
            <person name="Grigoriev I.V."/>
            <person name="Geiser D.M."/>
            <person name="Covert S.F."/>
            <person name="Temporini E."/>
            <person name="Vanetten H.D."/>
        </authorList>
    </citation>
    <scope>NUCLEOTIDE SEQUENCE [LARGE SCALE GENOMIC DNA]</scope>
    <source>
        <strain evidence="3">ATCC MYA-4622 / CBS 123669 / FGSC 9596 / NRRL 45880 / 77-13-4</strain>
    </source>
</reference>
<dbReference type="InParanoid" id="C7YVM9"/>
<dbReference type="VEuPathDB" id="FungiDB:NECHADRAFT_74014"/>
<dbReference type="HOGENOM" id="CLU_685284_0_0_1"/>
<feature type="compositionally biased region" description="Polar residues" evidence="1">
    <location>
        <begin position="269"/>
        <end position="283"/>
    </location>
</feature>
<accession>C7YVM9</accession>
<dbReference type="eggNOG" id="ENOG502RJ3C">
    <property type="taxonomic scope" value="Eukaryota"/>
</dbReference>
<evidence type="ECO:0000313" key="2">
    <source>
        <dbReference type="EMBL" id="EEU44026.1"/>
    </source>
</evidence>